<evidence type="ECO:0000256" key="2">
    <source>
        <dbReference type="SAM" id="SignalP"/>
    </source>
</evidence>
<keyword evidence="4" id="KW-1185">Reference proteome</keyword>
<feature type="signal peptide" evidence="2">
    <location>
        <begin position="1"/>
        <end position="20"/>
    </location>
</feature>
<evidence type="ECO:0000256" key="1">
    <source>
        <dbReference type="SAM" id="MobiDB-lite"/>
    </source>
</evidence>
<dbReference type="Proteomes" id="UP001163828">
    <property type="component" value="Unassembled WGS sequence"/>
</dbReference>
<protein>
    <submittedName>
        <fullName evidence="3">Uncharacterized protein</fullName>
    </submittedName>
</protein>
<keyword evidence="2" id="KW-0732">Signal</keyword>
<reference evidence="3" key="1">
    <citation type="submission" date="2022-08" db="EMBL/GenBank/DDBJ databases">
        <authorList>
            <consortium name="DOE Joint Genome Institute"/>
            <person name="Min B."/>
            <person name="Riley R."/>
            <person name="Sierra-Patev S."/>
            <person name="Naranjo-Ortiz M."/>
            <person name="Looney B."/>
            <person name="Konkel Z."/>
            <person name="Slot J.C."/>
            <person name="Sakamoto Y."/>
            <person name="Steenwyk J.L."/>
            <person name="Rokas A."/>
            <person name="Carro J."/>
            <person name="Camarero S."/>
            <person name="Ferreira P."/>
            <person name="Molpeceres G."/>
            <person name="Ruiz-Duenas F.J."/>
            <person name="Serrano A."/>
            <person name="Henrissat B."/>
            <person name="Drula E."/>
            <person name="Hughes K.W."/>
            <person name="Mata J.L."/>
            <person name="Ishikawa N.K."/>
            <person name="Vargas-Isla R."/>
            <person name="Ushijima S."/>
            <person name="Smith C.A."/>
            <person name="Ahrendt S."/>
            <person name="Andreopoulos W."/>
            <person name="He G."/>
            <person name="Labutti K."/>
            <person name="Lipzen A."/>
            <person name="Ng V."/>
            <person name="Sandor L."/>
            <person name="Barry K."/>
            <person name="Martinez A.T."/>
            <person name="Xiao Y."/>
            <person name="Gibbons J.G."/>
            <person name="Terashima K."/>
            <person name="Hibbett D.S."/>
            <person name="Grigoriev I.V."/>
        </authorList>
    </citation>
    <scope>NUCLEOTIDE SEQUENCE</scope>
    <source>
        <strain evidence="3">TFB10827</strain>
    </source>
</reference>
<feature type="compositionally biased region" description="Low complexity" evidence="1">
    <location>
        <begin position="116"/>
        <end position="131"/>
    </location>
</feature>
<proteinExistence type="predicted"/>
<organism evidence="3 4">
    <name type="scientific">Lentinula boryana</name>
    <dbReference type="NCBI Taxonomy" id="40481"/>
    <lineage>
        <taxon>Eukaryota</taxon>
        <taxon>Fungi</taxon>
        <taxon>Dikarya</taxon>
        <taxon>Basidiomycota</taxon>
        <taxon>Agaricomycotina</taxon>
        <taxon>Agaricomycetes</taxon>
        <taxon>Agaricomycetidae</taxon>
        <taxon>Agaricales</taxon>
        <taxon>Marasmiineae</taxon>
        <taxon>Omphalotaceae</taxon>
        <taxon>Lentinula</taxon>
    </lineage>
</organism>
<name>A0ABQ8QJ21_9AGAR</name>
<gene>
    <name evidence="3" type="ORF">F5050DRAFT_1744656</name>
</gene>
<dbReference type="EMBL" id="MU790558">
    <property type="protein sequence ID" value="KAJ3998472.1"/>
    <property type="molecule type" value="Genomic_DNA"/>
</dbReference>
<feature type="region of interest" description="Disordered" evidence="1">
    <location>
        <begin position="36"/>
        <end position="59"/>
    </location>
</feature>
<feature type="chain" id="PRO_5045123817" evidence="2">
    <location>
        <begin position="21"/>
        <end position="158"/>
    </location>
</feature>
<comment type="caution">
    <text evidence="3">The sequence shown here is derived from an EMBL/GenBank/DDBJ whole genome shotgun (WGS) entry which is preliminary data.</text>
</comment>
<evidence type="ECO:0000313" key="4">
    <source>
        <dbReference type="Proteomes" id="UP001163828"/>
    </source>
</evidence>
<feature type="region of interest" description="Disordered" evidence="1">
    <location>
        <begin position="83"/>
        <end position="158"/>
    </location>
</feature>
<evidence type="ECO:0000313" key="3">
    <source>
        <dbReference type="EMBL" id="KAJ3998472.1"/>
    </source>
</evidence>
<feature type="compositionally biased region" description="Basic residues" evidence="1">
    <location>
        <begin position="98"/>
        <end position="107"/>
    </location>
</feature>
<accession>A0ABQ8QJ21</accession>
<sequence length="158" mass="15943">MSAFSRLFALALFFVALILAENTVISHPLAGRLPRDNFSGASGPSRGGDAQTPSSSNSTNNCINGSCKGLSLIGIFSHDGGSGGLSKSGDATNSVPSSRRKQCKRRRVADNTNDYSGASGDTSGGSASADDTLVDVFSDNGGNGGESVSGKSGKSEDC</sequence>